<comment type="caution">
    <text evidence="3">The sequence shown here is derived from an EMBL/GenBank/DDBJ whole genome shotgun (WGS) entry which is preliminary data.</text>
</comment>
<dbReference type="InterPro" id="IPR020635">
    <property type="entry name" value="Tyr_kinase_cat_dom"/>
</dbReference>
<evidence type="ECO:0000256" key="1">
    <source>
        <dbReference type="SAM" id="Phobius"/>
    </source>
</evidence>
<evidence type="ECO:0000313" key="3">
    <source>
        <dbReference type="EMBL" id="KAK2150983.1"/>
    </source>
</evidence>
<evidence type="ECO:0000313" key="4">
    <source>
        <dbReference type="Proteomes" id="UP001208570"/>
    </source>
</evidence>
<dbReference type="EMBL" id="JAODUP010000380">
    <property type="protein sequence ID" value="KAK2150983.1"/>
    <property type="molecule type" value="Genomic_DNA"/>
</dbReference>
<dbReference type="SMART" id="SM00219">
    <property type="entry name" value="TyrKc"/>
    <property type="match status" value="1"/>
</dbReference>
<sequence length="182" mass="21147">MKNTHTHTHTHLYIYIYIRHGVNSILELMPAALFYSLSASHVLITNQEQCKLAGFATSTAVNQPEKLEEQDHLPPPIRWLSPEAIKLNHMKESDIWSFGVFLWEITNGGEIPLDDKTEVEARKFILTGYRLSKPVNCTDELEIFIFLLIFIIYIYIYIYSLYVHYIYVCVCVSVCLKVCKLE</sequence>
<evidence type="ECO:0000259" key="2">
    <source>
        <dbReference type="PROSITE" id="PS50011"/>
    </source>
</evidence>
<keyword evidence="1" id="KW-1133">Transmembrane helix</keyword>
<name>A0AAD9N0I7_9ANNE</name>
<dbReference type="InterPro" id="IPR011009">
    <property type="entry name" value="Kinase-like_dom_sf"/>
</dbReference>
<dbReference type="GO" id="GO:0005886">
    <property type="term" value="C:plasma membrane"/>
    <property type="evidence" value="ECO:0007669"/>
    <property type="project" value="TreeGrafter"/>
</dbReference>
<dbReference type="GO" id="GO:0043235">
    <property type="term" value="C:receptor complex"/>
    <property type="evidence" value="ECO:0007669"/>
    <property type="project" value="TreeGrafter"/>
</dbReference>
<feature type="domain" description="Protein kinase" evidence="2">
    <location>
        <begin position="1"/>
        <end position="182"/>
    </location>
</feature>
<dbReference type="GO" id="GO:0005524">
    <property type="term" value="F:ATP binding"/>
    <property type="evidence" value="ECO:0007669"/>
    <property type="project" value="InterPro"/>
</dbReference>
<accession>A0AAD9N0I7</accession>
<keyword evidence="1" id="KW-0472">Membrane</keyword>
<dbReference type="PANTHER" id="PTHR24416">
    <property type="entry name" value="TYROSINE-PROTEIN KINASE RECEPTOR"/>
    <property type="match status" value="1"/>
</dbReference>
<organism evidence="3 4">
    <name type="scientific">Paralvinella palmiformis</name>
    <dbReference type="NCBI Taxonomy" id="53620"/>
    <lineage>
        <taxon>Eukaryota</taxon>
        <taxon>Metazoa</taxon>
        <taxon>Spiralia</taxon>
        <taxon>Lophotrochozoa</taxon>
        <taxon>Annelida</taxon>
        <taxon>Polychaeta</taxon>
        <taxon>Sedentaria</taxon>
        <taxon>Canalipalpata</taxon>
        <taxon>Terebellida</taxon>
        <taxon>Terebelliformia</taxon>
        <taxon>Alvinellidae</taxon>
        <taxon>Paralvinella</taxon>
    </lineage>
</organism>
<dbReference type="SUPFAM" id="SSF56112">
    <property type="entry name" value="Protein kinase-like (PK-like)"/>
    <property type="match status" value="1"/>
</dbReference>
<dbReference type="InterPro" id="IPR050122">
    <property type="entry name" value="RTK"/>
</dbReference>
<dbReference type="GO" id="GO:0004714">
    <property type="term" value="F:transmembrane receptor protein tyrosine kinase activity"/>
    <property type="evidence" value="ECO:0007669"/>
    <property type="project" value="TreeGrafter"/>
</dbReference>
<dbReference type="InterPro" id="IPR001245">
    <property type="entry name" value="Ser-Thr/Tyr_kinase_cat_dom"/>
</dbReference>
<dbReference type="Pfam" id="PF07714">
    <property type="entry name" value="PK_Tyr_Ser-Thr"/>
    <property type="match status" value="1"/>
</dbReference>
<feature type="transmembrane region" description="Helical" evidence="1">
    <location>
        <begin position="141"/>
        <end position="158"/>
    </location>
</feature>
<dbReference type="PANTHER" id="PTHR24416:SF611">
    <property type="entry name" value="TYROSINE-PROTEIN KINASE TRANSMEMBRANE RECEPTOR ROR"/>
    <property type="match status" value="1"/>
</dbReference>
<dbReference type="GO" id="GO:0007169">
    <property type="term" value="P:cell surface receptor protein tyrosine kinase signaling pathway"/>
    <property type="evidence" value="ECO:0007669"/>
    <property type="project" value="TreeGrafter"/>
</dbReference>
<dbReference type="PROSITE" id="PS50011">
    <property type="entry name" value="PROTEIN_KINASE_DOM"/>
    <property type="match status" value="1"/>
</dbReference>
<protein>
    <recommendedName>
        <fullName evidence="2">Protein kinase domain-containing protein</fullName>
    </recommendedName>
</protein>
<dbReference type="InterPro" id="IPR000719">
    <property type="entry name" value="Prot_kinase_dom"/>
</dbReference>
<proteinExistence type="predicted"/>
<dbReference type="AlphaFoldDB" id="A0AAD9N0I7"/>
<dbReference type="Gene3D" id="1.10.510.10">
    <property type="entry name" value="Transferase(Phosphotransferase) domain 1"/>
    <property type="match status" value="1"/>
</dbReference>
<dbReference type="Proteomes" id="UP001208570">
    <property type="component" value="Unassembled WGS sequence"/>
</dbReference>
<reference evidence="3" key="1">
    <citation type="journal article" date="2023" name="Mol. Biol. Evol.">
        <title>Third-Generation Sequencing Reveals the Adaptive Role of the Epigenome in Three Deep-Sea Polychaetes.</title>
        <authorList>
            <person name="Perez M."/>
            <person name="Aroh O."/>
            <person name="Sun Y."/>
            <person name="Lan Y."/>
            <person name="Juniper S.K."/>
            <person name="Young C.R."/>
            <person name="Angers B."/>
            <person name="Qian P.Y."/>
        </authorList>
    </citation>
    <scope>NUCLEOTIDE SEQUENCE</scope>
    <source>
        <strain evidence="3">P08H-3</strain>
    </source>
</reference>
<keyword evidence="4" id="KW-1185">Reference proteome</keyword>
<gene>
    <name evidence="3" type="ORF">LSH36_380g02002</name>
</gene>
<keyword evidence="1" id="KW-0812">Transmembrane</keyword>